<keyword evidence="3" id="KW-1185">Reference proteome</keyword>
<dbReference type="Proteomes" id="UP001518989">
    <property type="component" value="Unassembled WGS sequence"/>
</dbReference>
<comment type="caution">
    <text evidence="2">The sequence shown here is derived from an EMBL/GenBank/DDBJ whole genome shotgun (WGS) entry which is preliminary data.</text>
</comment>
<evidence type="ECO:0000256" key="1">
    <source>
        <dbReference type="SAM" id="MobiDB-lite"/>
    </source>
</evidence>
<name>A0ABS3KS17_9PROT</name>
<reference evidence="2 3" key="1">
    <citation type="submission" date="2020-09" db="EMBL/GenBank/DDBJ databases">
        <title>Roseomonas.</title>
        <authorList>
            <person name="Zhu W."/>
        </authorList>
    </citation>
    <scope>NUCLEOTIDE SEQUENCE [LARGE SCALE GENOMIC DNA]</scope>
    <source>
        <strain evidence="2 3">573</strain>
    </source>
</reference>
<evidence type="ECO:0000313" key="3">
    <source>
        <dbReference type="Proteomes" id="UP001518989"/>
    </source>
</evidence>
<accession>A0ABS3KS17</accession>
<proteinExistence type="predicted"/>
<feature type="region of interest" description="Disordered" evidence="1">
    <location>
        <begin position="1"/>
        <end position="49"/>
    </location>
</feature>
<sequence>MAKDEKTSPKAAAGSVLSQAPDHKNKERRNSGRTGGIAPASRSAEGPAP</sequence>
<evidence type="ECO:0000313" key="2">
    <source>
        <dbReference type="EMBL" id="MBO1079745.1"/>
    </source>
</evidence>
<protein>
    <submittedName>
        <fullName evidence="2">Uncharacterized protein</fullName>
    </submittedName>
</protein>
<organism evidence="2 3">
    <name type="scientific">Roseomonas haemaphysalidis</name>
    <dbReference type="NCBI Taxonomy" id="2768162"/>
    <lineage>
        <taxon>Bacteria</taxon>
        <taxon>Pseudomonadati</taxon>
        <taxon>Pseudomonadota</taxon>
        <taxon>Alphaproteobacteria</taxon>
        <taxon>Acetobacterales</taxon>
        <taxon>Roseomonadaceae</taxon>
        <taxon>Roseomonas</taxon>
    </lineage>
</organism>
<gene>
    <name evidence="2" type="ORF">IAI61_11965</name>
</gene>
<feature type="compositionally biased region" description="Basic and acidic residues" evidence="1">
    <location>
        <begin position="21"/>
        <end position="30"/>
    </location>
</feature>
<dbReference type="EMBL" id="JACTNG010000006">
    <property type="protein sequence ID" value="MBO1079745.1"/>
    <property type="molecule type" value="Genomic_DNA"/>
</dbReference>
<dbReference type="RefSeq" id="WP_207417466.1">
    <property type="nucleotide sequence ID" value="NZ_CP061177.1"/>
</dbReference>